<keyword evidence="3" id="KW-1185">Reference proteome</keyword>
<accession>A0ABN3FKU8</accession>
<feature type="region of interest" description="Disordered" evidence="1">
    <location>
        <begin position="104"/>
        <end position="123"/>
    </location>
</feature>
<evidence type="ECO:0000313" key="2">
    <source>
        <dbReference type="EMBL" id="GAA2332189.1"/>
    </source>
</evidence>
<dbReference type="RefSeq" id="WP_344611123.1">
    <property type="nucleotide sequence ID" value="NZ_BAAARV010000007.1"/>
</dbReference>
<dbReference type="Proteomes" id="UP001501444">
    <property type="component" value="Unassembled WGS sequence"/>
</dbReference>
<feature type="region of interest" description="Disordered" evidence="1">
    <location>
        <begin position="1"/>
        <end position="45"/>
    </location>
</feature>
<organism evidence="2 3">
    <name type="scientific">Dactylosporangium salmoneum</name>
    <dbReference type="NCBI Taxonomy" id="53361"/>
    <lineage>
        <taxon>Bacteria</taxon>
        <taxon>Bacillati</taxon>
        <taxon>Actinomycetota</taxon>
        <taxon>Actinomycetes</taxon>
        <taxon>Micromonosporales</taxon>
        <taxon>Micromonosporaceae</taxon>
        <taxon>Dactylosporangium</taxon>
    </lineage>
</organism>
<reference evidence="2 3" key="1">
    <citation type="journal article" date="2019" name="Int. J. Syst. Evol. Microbiol.">
        <title>The Global Catalogue of Microorganisms (GCM) 10K type strain sequencing project: providing services to taxonomists for standard genome sequencing and annotation.</title>
        <authorList>
            <consortium name="The Broad Institute Genomics Platform"/>
            <consortium name="The Broad Institute Genome Sequencing Center for Infectious Disease"/>
            <person name="Wu L."/>
            <person name="Ma J."/>
        </authorList>
    </citation>
    <scope>NUCLEOTIDE SEQUENCE [LARGE SCALE GENOMIC DNA]</scope>
    <source>
        <strain evidence="2 3">JCM 3272</strain>
    </source>
</reference>
<proteinExistence type="predicted"/>
<sequence length="123" mass="13213">MQITDHGVLLRSLPNPLTPTGMARIRDARPAGPAPAPPAGPQRVDRRISSRGALVIAGQKIHVGIRHVGATLAVEAADTTFRIYDGDQLVTEVARSTTKPIARHKVRKPEPPCRTIPAQRLPA</sequence>
<evidence type="ECO:0008006" key="4">
    <source>
        <dbReference type="Google" id="ProtNLM"/>
    </source>
</evidence>
<gene>
    <name evidence="2" type="ORF">GCM10010170_011030</name>
</gene>
<evidence type="ECO:0000256" key="1">
    <source>
        <dbReference type="SAM" id="MobiDB-lite"/>
    </source>
</evidence>
<name>A0ABN3FKU8_9ACTN</name>
<dbReference type="EMBL" id="BAAARV010000007">
    <property type="protein sequence ID" value="GAA2332189.1"/>
    <property type="molecule type" value="Genomic_DNA"/>
</dbReference>
<comment type="caution">
    <text evidence="2">The sequence shown here is derived from an EMBL/GenBank/DDBJ whole genome shotgun (WGS) entry which is preliminary data.</text>
</comment>
<evidence type="ECO:0000313" key="3">
    <source>
        <dbReference type="Proteomes" id="UP001501444"/>
    </source>
</evidence>
<protein>
    <recommendedName>
        <fullName evidence="4">Transposase</fullName>
    </recommendedName>
</protein>